<proteinExistence type="predicted"/>
<gene>
    <name evidence="3" type="ORF">BKN37_12065</name>
</gene>
<name>A0A1S1NE97_9MYCO</name>
<evidence type="ECO:0000313" key="3">
    <source>
        <dbReference type="EMBL" id="OHV04001.1"/>
    </source>
</evidence>
<evidence type="ECO:0000313" key="4">
    <source>
        <dbReference type="Proteomes" id="UP000179734"/>
    </source>
</evidence>
<protein>
    <recommendedName>
        <fullName evidence="2">DUF732 domain-containing protein</fullName>
    </recommendedName>
</protein>
<sequence>MLAPLVGLGVTLASPAHATGPTDTEFLHTLDQAQITYTSPDAAISYAQRVCQALDDDKPDKDILSLMISDNPTLLEWQAGAFLGASVAAYCPQHNR</sequence>
<feature type="domain" description="DUF732" evidence="2">
    <location>
        <begin position="23"/>
        <end position="93"/>
    </location>
</feature>
<dbReference type="InterPro" id="IPR007969">
    <property type="entry name" value="DUF732"/>
</dbReference>
<feature type="signal peptide" evidence="1">
    <location>
        <begin position="1"/>
        <end position="18"/>
    </location>
</feature>
<organism evidence="3 4">
    <name type="scientific">Mycobacterium talmoniae</name>
    <dbReference type="NCBI Taxonomy" id="1858794"/>
    <lineage>
        <taxon>Bacteria</taxon>
        <taxon>Bacillati</taxon>
        <taxon>Actinomycetota</taxon>
        <taxon>Actinomycetes</taxon>
        <taxon>Mycobacteriales</taxon>
        <taxon>Mycobacteriaceae</taxon>
        <taxon>Mycobacterium</taxon>
    </lineage>
</organism>
<reference evidence="3 4" key="1">
    <citation type="submission" date="2016-10" db="EMBL/GenBank/DDBJ databases">
        <title>Genome sequence of Mycobacterium talmonii.</title>
        <authorList>
            <person name="Greninger A.L."/>
            <person name="Elliott B."/>
            <person name="Vasireddy S."/>
            <person name="Vasireddy R."/>
        </authorList>
    </citation>
    <scope>NUCLEOTIDE SEQUENCE [LARGE SCALE GENOMIC DNA]</scope>
    <source>
        <strain evidence="4">NE-TNMC-100812</strain>
    </source>
</reference>
<feature type="chain" id="PRO_5010251229" description="DUF732 domain-containing protein" evidence="1">
    <location>
        <begin position="19"/>
        <end position="96"/>
    </location>
</feature>
<dbReference type="Proteomes" id="UP000179734">
    <property type="component" value="Unassembled WGS sequence"/>
</dbReference>
<comment type="caution">
    <text evidence="3">The sequence shown here is derived from an EMBL/GenBank/DDBJ whole genome shotgun (WGS) entry which is preliminary data.</text>
</comment>
<accession>A0A1S1NE97</accession>
<dbReference type="AlphaFoldDB" id="A0A1S1NE97"/>
<dbReference type="EMBL" id="MLQM01000054">
    <property type="protein sequence ID" value="OHV04001.1"/>
    <property type="molecule type" value="Genomic_DNA"/>
</dbReference>
<dbReference type="Pfam" id="PF05305">
    <property type="entry name" value="DUF732"/>
    <property type="match status" value="1"/>
</dbReference>
<keyword evidence="4" id="KW-1185">Reference proteome</keyword>
<keyword evidence="1" id="KW-0732">Signal</keyword>
<evidence type="ECO:0000256" key="1">
    <source>
        <dbReference type="SAM" id="SignalP"/>
    </source>
</evidence>
<evidence type="ECO:0000259" key="2">
    <source>
        <dbReference type="Pfam" id="PF05305"/>
    </source>
</evidence>